<evidence type="ECO:0000313" key="3">
    <source>
        <dbReference type="Proteomes" id="UP000463224"/>
    </source>
</evidence>
<proteinExistence type="predicted"/>
<sequence length="263" mass="29635">MKKYTQKGATIKELREGLDRLSTQKEMAAEIGVSERMLRMIENDNAAIPITTVDRLAKALGVRREHIIFSEGRPAEVPSPLPVPPFPQMDSASEEPPQIIPRFDWDYAYATSNETRLYHEASHSHDLVTAIEIALTEETSAYAEELFEILGGLTYAKRDILKDIEPGKEIALRRRIRQLLVLLKGNDVWAYETSFFRRLPERMTLPPECEEHTLQSRLLVALAPPGEYGETSLRVNIDHGQPFVLLSLKSLKARSGRGEDAGA</sequence>
<evidence type="ECO:0000259" key="1">
    <source>
        <dbReference type="PROSITE" id="PS50943"/>
    </source>
</evidence>
<dbReference type="SUPFAM" id="SSF47413">
    <property type="entry name" value="lambda repressor-like DNA-binding domains"/>
    <property type="match status" value="1"/>
</dbReference>
<feature type="domain" description="HTH cro/C1-type" evidence="1">
    <location>
        <begin position="23"/>
        <end position="67"/>
    </location>
</feature>
<keyword evidence="3" id="KW-1185">Reference proteome</keyword>
<accession>A0A844QPH1</accession>
<dbReference type="PROSITE" id="PS50943">
    <property type="entry name" value="HTH_CROC1"/>
    <property type="match status" value="1"/>
</dbReference>
<dbReference type="Pfam" id="PF01381">
    <property type="entry name" value="HTH_3"/>
    <property type="match status" value="1"/>
</dbReference>
<comment type="caution">
    <text evidence="2">The sequence shown here is derived from an EMBL/GenBank/DDBJ whole genome shotgun (WGS) entry which is preliminary data.</text>
</comment>
<dbReference type="CDD" id="cd00093">
    <property type="entry name" value="HTH_XRE"/>
    <property type="match status" value="1"/>
</dbReference>
<dbReference type="InterPro" id="IPR010982">
    <property type="entry name" value="Lambda_DNA-bd_dom_sf"/>
</dbReference>
<dbReference type="SMART" id="SM00530">
    <property type="entry name" value="HTH_XRE"/>
    <property type="match status" value="1"/>
</dbReference>
<dbReference type="RefSeq" id="WP_156715693.1">
    <property type="nucleotide sequence ID" value="NZ_WPHG01000009.1"/>
</dbReference>
<organism evidence="2 3">
    <name type="scientific">Nitratireductor arenosus</name>
    <dbReference type="NCBI Taxonomy" id="2682096"/>
    <lineage>
        <taxon>Bacteria</taxon>
        <taxon>Pseudomonadati</taxon>
        <taxon>Pseudomonadota</taxon>
        <taxon>Alphaproteobacteria</taxon>
        <taxon>Hyphomicrobiales</taxon>
        <taxon>Phyllobacteriaceae</taxon>
        <taxon>Nitratireductor</taxon>
    </lineage>
</organism>
<evidence type="ECO:0000313" key="2">
    <source>
        <dbReference type="EMBL" id="MVA99948.1"/>
    </source>
</evidence>
<reference evidence="2 3" key="1">
    <citation type="submission" date="2019-12" db="EMBL/GenBank/DDBJ databases">
        <title>Nitratireductor arenosus sp. nov., Isolated from sea sand, Jeju island, South Korea.</title>
        <authorList>
            <person name="Kim W."/>
        </authorList>
    </citation>
    <scope>NUCLEOTIDE SEQUENCE [LARGE SCALE GENOMIC DNA]</scope>
    <source>
        <strain evidence="2 3">CAU 1489</strain>
    </source>
</reference>
<dbReference type="AlphaFoldDB" id="A0A844QPH1"/>
<dbReference type="Gene3D" id="1.10.260.40">
    <property type="entry name" value="lambda repressor-like DNA-binding domains"/>
    <property type="match status" value="1"/>
</dbReference>
<protein>
    <submittedName>
        <fullName evidence="2">Helix-turn-helix domain-containing protein</fullName>
    </submittedName>
</protein>
<dbReference type="GO" id="GO:0003677">
    <property type="term" value="F:DNA binding"/>
    <property type="evidence" value="ECO:0007669"/>
    <property type="project" value="InterPro"/>
</dbReference>
<dbReference type="Proteomes" id="UP000463224">
    <property type="component" value="Unassembled WGS sequence"/>
</dbReference>
<name>A0A844QPH1_9HYPH</name>
<gene>
    <name evidence="2" type="ORF">GN330_22095</name>
</gene>
<dbReference type="EMBL" id="WPHG01000009">
    <property type="protein sequence ID" value="MVA99948.1"/>
    <property type="molecule type" value="Genomic_DNA"/>
</dbReference>
<dbReference type="InterPro" id="IPR001387">
    <property type="entry name" value="Cro/C1-type_HTH"/>
</dbReference>